<evidence type="ECO:0000256" key="2">
    <source>
        <dbReference type="ARBA" id="ARBA00022741"/>
    </source>
</evidence>
<evidence type="ECO:0000256" key="1">
    <source>
        <dbReference type="ARBA" id="ARBA00022553"/>
    </source>
</evidence>
<dbReference type="SMART" id="SM00240">
    <property type="entry name" value="FHA"/>
    <property type="match status" value="1"/>
</dbReference>
<dbReference type="Gene3D" id="3.40.50.300">
    <property type="entry name" value="P-loop containing nucleotide triphosphate hydrolases"/>
    <property type="match status" value="2"/>
</dbReference>
<feature type="compositionally biased region" description="Low complexity" evidence="5">
    <location>
        <begin position="847"/>
        <end position="856"/>
    </location>
</feature>
<feature type="binding site" evidence="4">
    <location>
        <begin position="581"/>
        <end position="588"/>
    </location>
    <ligand>
        <name>ATP</name>
        <dbReference type="ChEBI" id="CHEBI:30616"/>
    </ligand>
</feature>
<dbReference type="CDD" id="cd01127">
    <property type="entry name" value="TrwB_TraG_TraD_VirD4"/>
    <property type="match status" value="1"/>
</dbReference>
<evidence type="ECO:0000256" key="6">
    <source>
        <dbReference type="SAM" id="Phobius"/>
    </source>
</evidence>
<keyword evidence="6" id="KW-0472">Membrane</keyword>
<proteinExistence type="predicted"/>
<feature type="transmembrane region" description="Helical" evidence="6">
    <location>
        <begin position="221"/>
        <end position="239"/>
    </location>
</feature>
<feature type="region of interest" description="Disordered" evidence="5">
    <location>
        <begin position="1317"/>
        <end position="1342"/>
    </location>
</feature>
<evidence type="ECO:0000259" key="8">
    <source>
        <dbReference type="PROSITE" id="PS50901"/>
    </source>
</evidence>
<feature type="region of interest" description="Disordered" evidence="5">
    <location>
        <begin position="837"/>
        <end position="861"/>
    </location>
</feature>
<keyword evidence="3 4" id="KW-0067">ATP-binding</keyword>
<dbReference type="InterPro" id="IPR003593">
    <property type="entry name" value="AAA+_ATPase"/>
</dbReference>
<dbReference type="SMART" id="SM00382">
    <property type="entry name" value="AAA"/>
    <property type="match status" value="2"/>
</dbReference>
<name>A0ABS9TYY7_9MICC</name>
<dbReference type="InterPro" id="IPR027417">
    <property type="entry name" value="P-loop_NTPase"/>
</dbReference>
<dbReference type="Proteomes" id="UP001202922">
    <property type="component" value="Unassembled WGS sequence"/>
</dbReference>
<reference evidence="9 10" key="1">
    <citation type="submission" date="2022-03" db="EMBL/GenBank/DDBJ databases">
        <title>Sinomonas sp. isolated from a soil.</title>
        <authorList>
            <person name="Han J."/>
            <person name="Kim D.-U."/>
        </authorList>
    </citation>
    <scope>NUCLEOTIDE SEQUENCE [LARGE SCALE GENOMIC DNA]</scope>
    <source>
        <strain evidence="9 10">5-5</strain>
    </source>
</reference>
<protein>
    <submittedName>
        <fullName evidence="9">FHA domain-containing protein</fullName>
    </submittedName>
</protein>
<dbReference type="SUPFAM" id="SSF49879">
    <property type="entry name" value="SMAD/FHA domain"/>
    <property type="match status" value="1"/>
</dbReference>
<evidence type="ECO:0000256" key="5">
    <source>
        <dbReference type="SAM" id="MobiDB-lite"/>
    </source>
</evidence>
<dbReference type="InterPro" id="IPR002543">
    <property type="entry name" value="FtsK_dom"/>
</dbReference>
<keyword evidence="10" id="KW-1185">Reference proteome</keyword>
<accession>A0ABS9TYY7</accession>
<evidence type="ECO:0000313" key="9">
    <source>
        <dbReference type="EMBL" id="MCH6469654.1"/>
    </source>
</evidence>
<keyword evidence="6" id="KW-1133">Transmembrane helix</keyword>
<feature type="domain" description="FHA" evidence="7">
    <location>
        <begin position="115"/>
        <end position="170"/>
    </location>
</feature>
<dbReference type="PANTHER" id="PTHR22683">
    <property type="entry name" value="SPORULATION PROTEIN RELATED"/>
    <property type="match status" value="1"/>
</dbReference>
<dbReference type="InterPro" id="IPR000253">
    <property type="entry name" value="FHA_dom"/>
</dbReference>
<sequence>MSFGGRMELHVTLIAPGAGRRLRGSEELVASLPDGAAGGELAALIEERYGVMGITVEGVPLNSLVAGRPPLTNGALLLGGQANSRATAEGAERLLLAVRSGPGAGLLIPLERGLHRLGRCEGNALDVPGIVGLPDPELSRRHAELHVTDTLVRLVDCGSSNGTWLGDRRVRDIVLEAGQEFRMGGNVCSLEFEGEAVIDPRAGSLHGEPLRVTRRTPAQRTTTMLALGLAPLAMGLGLALFFGQWMFLAFSSMSLLSLAFPLAEGRRERRSFKRELAAAVEQDLERRTAAAPDAAQLCLASRGASAAGRRFLRDYDGPILIRLGTADLPADVTVDPPLDSSPPRHRRAPLVLALKGMVRLDGRDAEIEGTARFLLVQLAVLPAAQQLRVHLIGGSDRLRLAARFLPSVSVARDGDLEALAASSAQAGEGRDVTITMPGTPPSTARVMAEALRRGGGCVVDGVGALGSHDAVIQVGESSGHLVSGILRSEFTPDLLGHVPFERVAREWALRRSCASAGNPAGGPLPDSCSLDVLVPTTRAELVKTWSERKKGRGCWLPLGVAETGRLGIDLVADSPHVLVAGTTGSGKSELLRTMIAGGAALQSPDELTFLLVDFKGGAGLAPLKSLPHCVGVVTDLSGGLRRVLVSLRAEVVRREQLLAEVGCEDLSAYAGSNPAEPLPRLAIVVDEFRVLVEEEPDSLRELLRIASVGRSLGVHLIMATQRPHGAISGDIRANVGCAIALRVSGAAESRDVIGSDLAARVPTALPGRGYLALGGDEPIEFQTACLSLALDPSLAAASLESAAEWLRGSSRTQPQSEKPDSSMSHLVRTVREAWASLGDRPPRRPVADPLPADAGPAPRPGRHVSLGIADLPHEQRLTTLRWAPEERGHLAIIGGSPGAGPILANVASQLADGLRVRHLYILDADNTLPHLEHHERTGAYACPDDLGHAARIISRLAEAASKQRPTAAIGRERSSLILIASGWGRWISAFRNSPHAQAEGELFDLVRADRSSGPVVLIAGEGDLVASRIFSELRCRLFLPHGMPDDARLGWPRLSSGPGGRMRGIATGLLECEEPVLVECFTGPSPVRPASWASGPSTPALRILPLPVSVMATEMAETARERSGPEPQAQGKQRRLAIGLHGDRGDPLSVALGPGEILLALGRPGAGKTAFLEALPSMNPAVGPWFSGRNTQQALTDAIRSARAGEGPLLLLDNADGMGALEDQAIRLALEEGVSVIATAGYGTSIAGRLPPALRAQAIGTATGIAIGPRSPADGDLFGVRLEPLEQFVPGRAIAVVRGHQAEVQLGWLGAAASGQSLLNDRDRPNGRPLLSGRRSRERAAA</sequence>
<feature type="domain" description="FtsK" evidence="8">
    <location>
        <begin position="563"/>
        <end position="750"/>
    </location>
</feature>
<dbReference type="Pfam" id="PF01580">
    <property type="entry name" value="FtsK_SpoIIIE"/>
    <property type="match status" value="1"/>
</dbReference>
<evidence type="ECO:0000259" key="7">
    <source>
        <dbReference type="PROSITE" id="PS50006"/>
    </source>
</evidence>
<keyword evidence="2 4" id="KW-0547">Nucleotide-binding</keyword>
<dbReference type="Gene3D" id="2.60.200.20">
    <property type="match status" value="1"/>
</dbReference>
<organism evidence="9 10">
    <name type="scientific">Sinomonas terrae</name>
    <dbReference type="NCBI Taxonomy" id="2908838"/>
    <lineage>
        <taxon>Bacteria</taxon>
        <taxon>Bacillati</taxon>
        <taxon>Actinomycetota</taxon>
        <taxon>Actinomycetes</taxon>
        <taxon>Micrococcales</taxon>
        <taxon>Micrococcaceae</taxon>
        <taxon>Sinomonas</taxon>
    </lineage>
</organism>
<keyword evidence="1" id="KW-0597">Phosphoprotein</keyword>
<dbReference type="InterPro" id="IPR050206">
    <property type="entry name" value="FtsK/SpoIIIE/SftA"/>
</dbReference>
<dbReference type="PROSITE" id="PS50901">
    <property type="entry name" value="FTSK"/>
    <property type="match status" value="1"/>
</dbReference>
<keyword evidence="6" id="KW-0812">Transmembrane</keyword>
<dbReference type="SUPFAM" id="SSF52540">
    <property type="entry name" value="P-loop containing nucleoside triphosphate hydrolases"/>
    <property type="match status" value="2"/>
</dbReference>
<evidence type="ECO:0000256" key="4">
    <source>
        <dbReference type="PROSITE-ProRule" id="PRU00289"/>
    </source>
</evidence>
<dbReference type="Pfam" id="PF00498">
    <property type="entry name" value="FHA"/>
    <property type="match status" value="1"/>
</dbReference>
<comment type="caution">
    <text evidence="9">The sequence shown here is derived from an EMBL/GenBank/DDBJ whole genome shotgun (WGS) entry which is preliminary data.</text>
</comment>
<dbReference type="InterPro" id="IPR008984">
    <property type="entry name" value="SMAD_FHA_dom_sf"/>
</dbReference>
<dbReference type="EMBL" id="JAKZBV010000001">
    <property type="protein sequence ID" value="MCH6469654.1"/>
    <property type="molecule type" value="Genomic_DNA"/>
</dbReference>
<dbReference type="RefSeq" id="WP_241053070.1">
    <property type="nucleotide sequence ID" value="NZ_JAKZBV010000001.1"/>
</dbReference>
<evidence type="ECO:0000313" key="10">
    <source>
        <dbReference type="Proteomes" id="UP001202922"/>
    </source>
</evidence>
<dbReference type="PROSITE" id="PS50006">
    <property type="entry name" value="FHA_DOMAIN"/>
    <property type="match status" value="1"/>
</dbReference>
<dbReference type="CDD" id="cd00060">
    <property type="entry name" value="FHA"/>
    <property type="match status" value="1"/>
</dbReference>
<gene>
    <name evidence="9" type="ORF">L0M17_06580</name>
</gene>
<evidence type="ECO:0000256" key="3">
    <source>
        <dbReference type="ARBA" id="ARBA00022840"/>
    </source>
</evidence>
<dbReference type="PANTHER" id="PTHR22683:SF1">
    <property type="entry name" value="TYPE VII SECRETION SYSTEM PROTEIN ESSC"/>
    <property type="match status" value="1"/>
</dbReference>